<accession>A0A1H4IUQ1</accession>
<organism evidence="5 6">
    <name type="scientific">Rhodococcus jostii</name>
    <dbReference type="NCBI Taxonomy" id="132919"/>
    <lineage>
        <taxon>Bacteria</taxon>
        <taxon>Bacillati</taxon>
        <taxon>Actinomycetota</taxon>
        <taxon>Actinomycetes</taxon>
        <taxon>Mycobacteriales</taxon>
        <taxon>Nocardiaceae</taxon>
        <taxon>Rhodococcus</taxon>
    </lineage>
</organism>
<dbReference type="EC" id="1.14.13.227" evidence="1"/>
<dbReference type="Pfam" id="PF02332">
    <property type="entry name" value="Phenol_Hydrox"/>
    <property type="match status" value="1"/>
</dbReference>
<name>A0A1H4IUQ1_RHOJO</name>
<evidence type="ECO:0000256" key="1">
    <source>
        <dbReference type="ARBA" id="ARBA00012710"/>
    </source>
</evidence>
<keyword evidence="2" id="KW-0560">Oxidoreductase</keyword>
<reference evidence="6" key="1">
    <citation type="submission" date="2016-10" db="EMBL/GenBank/DDBJ databases">
        <authorList>
            <person name="Varghese N."/>
        </authorList>
    </citation>
    <scope>NUCLEOTIDE SEQUENCE [LARGE SCALE GENOMIC DNA]</scope>
    <source>
        <strain evidence="6">DSM 44719</strain>
    </source>
</reference>
<dbReference type="GO" id="GO:0016709">
    <property type="term" value="F:oxidoreductase activity, acting on paired donors, with incorporation or reduction of molecular oxygen, NAD(P)H as one donor, and incorporation of one atom of oxygen"/>
    <property type="evidence" value="ECO:0007669"/>
    <property type="project" value="InterPro"/>
</dbReference>
<dbReference type="Gene3D" id="1.10.620.20">
    <property type="entry name" value="Ribonucleotide Reductase, subunit A"/>
    <property type="match status" value="1"/>
</dbReference>
<evidence type="ECO:0000256" key="4">
    <source>
        <dbReference type="ARBA" id="ARBA00048941"/>
    </source>
</evidence>
<evidence type="ECO:0000256" key="2">
    <source>
        <dbReference type="ARBA" id="ARBA00023002"/>
    </source>
</evidence>
<comment type="catalytic activity">
    <reaction evidence="4">
        <text>propane + NADH + O2 + H(+) = propan-2-ol + NAD(+) + H2O</text>
        <dbReference type="Rhea" id="RHEA:49992"/>
        <dbReference type="ChEBI" id="CHEBI:15377"/>
        <dbReference type="ChEBI" id="CHEBI:15378"/>
        <dbReference type="ChEBI" id="CHEBI:15379"/>
        <dbReference type="ChEBI" id="CHEBI:17824"/>
        <dbReference type="ChEBI" id="CHEBI:32879"/>
        <dbReference type="ChEBI" id="CHEBI:57540"/>
        <dbReference type="ChEBI" id="CHEBI:57945"/>
        <dbReference type="EC" id="1.14.13.227"/>
    </reaction>
</comment>
<sequence length="350" mass="39093">MTEHVRKPRARRTFSAFGEIRKMPSEYEIVTHGQNWTTRQNRTSAFEQNPSSAPNMWFNTYRDNSALQADDWEQFRDPDQYTYRVYVNAQAESESQVHGVLEEYASAGSAATLAPGWVETLATLYTPSRYPVHGFQQIEAYIGYMAPTSYVTNAAGLATADFLRRVTTIAYRTRELQLAQPSSDIGTDRERRVWETHPGWQPARKAVESVLVTYDWGEAFTALNLVLLPTLDDVLSRQFGEIARDNGDELTWLLHGFLDADNQRRNRWSLALAEFAITQQPSSASAIDKWVAKWSPIADAAAHGLATILAETPEIPRNADAITAGAKAAREGLLRGILAPAEAVEKVSTP</sequence>
<evidence type="ECO:0000256" key="3">
    <source>
        <dbReference type="ARBA" id="ARBA00023033"/>
    </source>
</evidence>
<dbReference type="InterPro" id="IPR012348">
    <property type="entry name" value="RNR-like"/>
</dbReference>
<protein>
    <recommendedName>
        <fullName evidence="1">propane 2-monooxygenase</fullName>
        <ecNumber evidence="1">1.14.13.227</ecNumber>
    </recommendedName>
</protein>
<dbReference type="InterPro" id="IPR009078">
    <property type="entry name" value="Ferritin-like_SF"/>
</dbReference>
<evidence type="ECO:0000313" key="5">
    <source>
        <dbReference type="EMBL" id="SEB37727.1"/>
    </source>
</evidence>
<dbReference type="InterPro" id="IPR012078">
    <property type="entry name" value="MP_mOase_hydro"/>
</dbReference>
<proteinExistence type="predicted"/>
<evidence type="ECO:0000313" key="6">
    <source>
        <dbReference type="Proteomes" id="UP000183407"/>
    </source>
</evidence>
<dbReference type="InterPro" id="IPR003430">
    <property type="entry name" value="Phenol_Hydrox"/>
</dbReference>
<keyword evidence="3 5" id="KW-0503">Monooxygenase</keyword>
<dbReference type="OrthoDB" id="9806768at2"/>
<dbReference type="SUPFAM" id="SSF47240">
    <property type="entry name" value="Ferritin-like"/>
    <property type="match status" value="1"/>
</dbReference>
<dbReference type="AlphaFoldDB" id="A0A1H4IUQ1"/>
<dbReference type="PIRSF" id="PIRSF000040">
    <property type="entry name" value="MMOH_comp"/>
    <property type="match status" value="1"/>
</dbReference>
<dbReference type="EMBL" id="FNTL01000002">
    <property type="protein sequence ID" value="SEB37727.1"/>
    <property type="molecule type" value="Genomic_DNA"/>
</dbReference>
<gene>
    <name evidence="5" type="ORF">SAMN04490220_0536</name>
</gene>
<dbReference type="Proteomes" id="UP000183407">
    <property type="component" value="Unassembled WGS sequence"/>
</dbReference>
<dbReference type="RefSeq" id="WP_073358021.1">
    <property type="nucleotide sequence ID" value="NZ_FNTL01000002.1"/>
</dbReference>